<feature type="transmembrane region" description="Helical" evidence="7">
    <location>
        <begin position="100"/>
        <end position="121"/>
    </location>
</feature>
<keyword evidence="3" id="KW-1003">Cell membrane</keyword>
<dbReference type="PANTHER" id="PTHR33778:SF1">
    <property type="entry name" value="MAGNESIUM TRANSPORTER YHID-RELATED"/>
    <property type="match status" value="1"/>
</dbReference>
<comment type="subcellular location">
    <subcellularLocation>
        <location evidence="1">Cell membrane</location>
        <topology evidence="1">Multi-pass membrane protein</topology>
    </subcellularLocation>
</comment>
<proteinExistence type="inferred from homology"/>
<dbReference type="Proteomes" id="UP000319424">
    <property type="component" value="Unassembled WGS sequence"/>
</dbReference>
<dbReference type="Pfam" id="PF02308">
    <property type="entry name" value="MgtC"/>
    <property type="match status" value="1"/>
</dbReference>
<dbReference type="EMBL" id="VJXW01000001">
    <property type="protein sequence ID" value="TRW28692.1"/>
    <property type="molecule type" value="Genomic_DNA"/>
</dbReference>
<comment type="similarity">
    <text evidence="2">Belongs to the MgtC/SapB family.</text>
</comment>
<dbReference type="STRING" id="1871336.BBG48_00580"/>
<dbReference type="PANTHER" id="PTHR33778">
    <property type="entry name" value="PROTEIN MGTC"/>
    <property type="match status" value="1"/>
</dbReference>
<evidence type="ECO:0000256" key="2">
    <source>
        <dbReference type="ARBA" id="ARBA00009298"/>
    </source>
</evidence>
<dbReference type="OrthoDB" id="9811198at2"/>
<feature type="transmembrane region" description="Helical" evidence="7">
    <location>
        <begin position="12"/>
        <end position="33"/>
    </location>
</feature>
<comment type="caution">
    <text evidence="9">The sequence shown here is derived from an EMBL/GenBank/DDBJ whole genome shotgun (WGS) entry which is preliminary data.</text>
</comment>
<keyword evidence="6 7" id="KW-0472">Membrane</keyword>
<dbReference type="InterPro" id="IPR003416">
    <property type="entry name" value="MgtC/SapB/SrpB/YhiD_fam"/>
</dbReference>
<evidence type="ECO:0000259" key="8">
    <source>
        <dbReference type="Pfam" id="PF02308"/>
    </source>
</evidence>
<evidence type="ECO:0000256" key="3">
    <source>
        <dbReference type="ARBA" id="ARBA00022475"/>
    </source>
</evidence>
<dbReference type="PRINTS" id="PR01837">
    <property type="entry name" value="MGTCSAPBPROT"/>
</dbReference>
<accession>A0A371INX7</accession>
<sequence>MISLFDNLRDMSFASVFLKMMLSLVCGGIIGIEREYKRRSAGFRTHILICVGACMTTLTGQYLTLFMHYTTDMARLGAQVIAGIGFIGAGAIIRTPRRQVRGLTTSAGLWAVAITGLTFGAGFYEGGLIATALIFIVESVLSKFEYNIKYLSKDRTIYIEYRNKKTLDKIFEIFDTNMIKIDHIEIAKLAKYDANNEQYRCAIITIQPNHVDVIDELLEQIEQVDDVDLVDLLLSR</sequence>
<dbReference type="GO" id="GO:0005886">
    <property type="term" value="C:plasma membrane"/>
    <property type="evidence" value="ECO:0007669"/>
    <property type="project" value="UniProtKB-SubCell"/>
</dbReference>
<name>A0A371INX7_9FIRM</name>
<feature type="domain" description="MgtC/SapB/SrpB/YhiD N-terminal" evidence="8">
    <location>
        <begin position="20"/>
        <end position="145"/>
    </location>
</feature>
<feature type="transmembrane region" description="Helical" evidence="7">
    <location>
        <begin position="45"/>
        <end position="64"/>
    </location>
</feature>
<reference evidence="10 12" key="3">
    <citation type="submission" date="2019-07" db="EMBL/GenBank/DDBJ databases">
        <title>Criibacterium bergeronii gen. nov., sp. nov. isolated from human clinical samples.</title>
        <authorList>
            <person name="Maheux A.F."/>
            <person name="Boudreau D.K."/>
            <person name="Berube E."/>
            <person name="Brodeur S."/>
            <person name="Bernard K.A."/>
            <person name="Abed J.Y."/>
            <person name="Ducrey E."/>
            <person name="Guay E.F."/>
            <person name="Raymond F."/>
            <person name="Corbeil J."/>
            <person name="Domingo M.-C."/>
            <person name="Roy P.H."/>
            <person name="Boissinot M."/>
            <person name="Tocheva E.I."/>
            <person name="Omar R.F."/>
        </authorList>
    </citation>
    <scope>NUCLEOTIDE SEQUENCE [LARGE SCALE GENOMIC DNA]</scope>
    <source>
        <strain evidence="10 12">CCRI-24246</strain>
    </source>
</reference>
<evidence type="ECO:0000313" key="9">
    <source>
        <dbReference type="EMBL" id="RDY22191.1"/>
    </source>
</evidence>
<reference evidence="9 11" key="1">
    <citation type="journal article" date="2016" name="Genome Announc.">
        <title>Draft Genome Sequence of Criibacterium bergeronii gen. nov., sp. nov., Strain CCRI-22567T, Isolated from a Vaginal Sample from a Woman with Bacterial Vaginosis.</title>
        <authorList>
            <person name="Maheux A.F."/>
            <person name="Berube E."/>
            <person name="Boudreau D.K."/>
            <person name="Raymond F."/>
            <person name="Corbeil J."/>
            <person name="Roy P.H."/>
            <person name="Boissinot M."/>
            <person name="Omar R.F."/>
        </authorList>
    </citation>
    <scope>NUCLEOTIDE SEQUENCE [LARGE SCALE GENOMIC DNA]</scope>
    <source>
        <strain evidence="9 11">CCRI-22567</strain>
    </source>
</reference>
<evidence type="ECO:0000313" key="11">
    <source>
        <dbReference type="Proteomes" id="UP000093352"/>
    </source>
</evidence>
<dbReference type="EMBL" id="MBEW02000001">
    <property type="protein sequence ID" value="RDY22191.1"/>
    <property type="molecule type" value="Genomic_DNA"/>
</dbReference>
<evidence type="ECO:0000256" key="5">
    <source>
        <dbReference type="ARBA" id="ARBA00022989"/>
    </source>
</evidence>
<evidence type="ECO:0000256" key="7">
    <source>
        <dbReference type="SAM" id="Phobius"/>
    </source>
</evidence>
<evidence type="ECO:0000313" key="12">
    <source>
        <dbReference type="Proteomes" id="UP000319424"/>
    </source>
</evidence>
<keyword evidence="4 7" id="KW-0812">Transmembrane</keyword>
<evidence type="ECO:0000256" key="4">
    <source>
        <dbReference type="ARBA" id="ARBA00022692"/>
    </source>
</evidence>
<feature type="transmembrane region" description="Helical" evidence="7">
    <location>
        <begin position="76"/>
        <end position="93"/>
    </location>
</feature>
<gene>
    <name evidence="9" type="ORF">BBG48_000285</name>
    <name evidence="10" type="ORF">FL857_01000</name>
</gene>
<dbReference type="InterPro" id="IPR049177">
    <property type="entry name" value="MgtC_SapB_SrpB_YhiD_N"/>
</dbReference>
<dbReference type="AlphaFoldDB" id="A0A371INX7"/>
<evidence type="ECO:0000256" key="1">
    <source>
        <dbReference type="ARBA" id="ARBA00004651"/>
    </source>
</evidence>
<evidence type="ECO:0000313" key="10">
    <source>
        <dbReference type="EMBL" id="TRW28692.1"/>
    </source>
</evidence>
<reference evidence="9" key="2">
    <citation type="submission" date="2018-07" db="EMBL/GenBank/DDBJ databases">
        <authorList>
            <person name="Quirk P.G."/>
            <person name="Krulwich T.A."/>
        </authorList>
    </citation>
    <scope>NUCLEOTIDE SEQUENCE</scope>
    <source>
        <strain evidence="9">CCRI-22567</strain>
    </source>
</reference>
<keyword evidence="11" id="KW-1185">Reference proteome</keyword>
<keyword evidence="5 7" id="KW-1133">Transmembrane helix</keyword>
<dbReference type="RefSeq" id="WP_068911512.1">
    <property type="nucleotide sequence ID" value="NZ_MBEW02000001.1"/>
</dbReference>
<dbReference type="Proteomes" id="UP000093352">
    <property type="component" value="Unassembled WGS sequence"/>
</dbReference>
<organism evidence="9 11">
    <name type="scientific">Criibacterium bergeronii</name>
    <dbReference type="NCBI Taxonomy" id="1871336"/>
    <lineage>
        <taxon>Bacteria</taxon>
        <taxon>Bacillati</taxon>
        <taxon>Bacillota</taxon>
        <taxon>Clostridia</taxon>
        <taxon>Peptostreptococcales</taxon>
        <taxon>Filifactoraceae</taxon>
        <taxon>Criibacterium</taxon>
    </lineage>
</organism>
<protein>
    <submittedName>
        <fullName evidence="9">MgtC/SapB family protein</fullName>
    </submittedName>
</protein>
<evidence type="ECO:0000256" key="6">
    <source>
        <dbReference type="ARBA" id="ARBA00023136"/>
    </source>
</evidence>